<dbReference type="EMBL" id="ATGK01000006">
    <property type="protein sequence ID" value="EPG40838.1"/>
    <property type="molecule type" value="Genomic_DNA"/>
</dbReference>
<feature type="domain" description="Spore coat protein U/FanG" evidence="2">
    <location>
        <begin position="28"/>
        <end position="181"/>
    </location>
</feature>
<dbReference type="InterPro" id="IPR007893">
    <property type="entry name" value="Spore_coat_U/FanG"/>
</dbReference>
<sequence length="184" mass="19647">MHLWLKQSFGLLVCGLISSSVWAGQLAAKLNTQIELLPSCVVNNQTVQNGTTSLNFGQLDFGETTASFNGVINTNLSNGTSSGLKIQCSGNSSIKVTFGAGQHDNKVPAAFVANYFRAVSNGKDFLAYNLLYGTNKQILGPNQSITLNNNGQVQTLDIFGQTVNNGQPVSLGHYTDTIPVTIEF</sequence>
<reference evidence="3 4" key="1">
    <citation type="submission" date="2013-06" db="EMBL/GenBank/DDBJ databases">
        <title>The Genome Sequence of Acinetobacter sp. NIPH 2036.</title>
        <authorList>
            <consortium name="The Broad Institute Genome Sequencing Platform"/>
            <consortium name="The Broad Institute Genome Sequencing Center for Infectious Disease"/>
            <person name="Cerqueira G."/>
            <person name="Feldgarden M."/>
            <person name="Courvalin P."/>
            <person name="Perichon B."/>
            <person name="Grillot-Courvalin C."/>
            <person name="Clermont D."/>
            <person name="Rocha E."/>
            <person name="Yoon E.-J."/>
            <person name="Nemec A."/>
            <person name="Young S.K."/>
            <person name="Zeng Q."/>
            <person name="Gargeya S."/>
            <person name="Fitzgerald M."/>
            <person name="Abouelleil A."/>
            <person name="Alvarado L."/>
            <person name="Berlin A.M."/>
            <person name="Chapman S.B."/>
            <person name="Dewar J."/>
            <person name="Goldberg J."/>
            <person name="Griggs A."/>
            <person name="Gujja S."/>
            <person name="Hansen M."/>
            <person name="Howarth C."/>
            <person name="Imamovic A."/>
            <person name="Larimer J."/>
            <person name="McCowan C."/>
            <person name="Murphy C."/>
            <person name="Pearson M."/>
            <person name="Priest M."/>
            <person name="Roberts A."/>
            <person name="Saif S."/>
            <person name="Shea T."/>
            <person name="Sykes S."/>
            <person name="Wortman J."/>
            <person name="Nusbaum C."/>
            <person name="Birren B."/>
        </authorList>
    </citation>
    <scope>NUCLEOTIDE SEQUENCE [LARGE SCALE GENOMIC DNA]</scope>
    <source>
        <strain evidence="3 4">NIPH 2036</strain>
    </source>
</reference>
<dbReference type="Proteomes" id="UP000014559">
    <property type="component" value="Unassembled WGS sequence"/>
</dbReference>
<protein>
    <recommendedName>
        <fullName evidence="2">Spore coat protein U/FanG domain-containing protein</fullName>
    </recommendedName>
</protein>
<evidence type="ECO:0000256" key="1">
    <source>
        <dbReference type="SAM" id="SignalP"/>
    </source>
</evidence>
<gene>
    <name evidence="3" type="ORF">F907_00669</name>
</gene>
<dbReference type="AlphaFoldDB" id="S3TIQ5"/>
<keyword evidence="1" id="KW-0732">Signal</keyword>
<name>S3TIQ5_9GAMM</name>
<dbReference type="SMART" id="SM00972">
    <property type="entry name" value="SCPU"/>
    <property type="match status" value="1"/>
</dbReference>
<comment type="caution">
    <text evidence="3">The sequence shown here is derived from an EMBL/GenBank/DDBJ whole genome shotgun (WGS) entry which is preliminary data.</text>
</comment>
<dbReference type="PATRIC" id="fig|1217696.3.peg.651"/>
<feature type="chain" id="PRO_5004512829" description="Spore coat protein U/FanG domain-containing protein" evidence="1">
    <location>
        <begin position="24"/>
        <end position="184"/>
    </location>
</feature>
<evidence type="ECO:0000259" key="2">
    <source>
        <dbReference type="Pfam" id="PF05229"/>
    </source>
</evidence>
<dbReference type="RefSeq" id="WP_016651617.1">
    <property type="nucleotide sequence ID" value="NZ_BHGD02000058.1"/>
</dbReference>
<dbReference type="InterPro" id="IPR053167">
    <property type="entry name" value="Spore_coat_component"/>
</dbReference>
<dbReference type="PANTHER" id="PTHR37089">
    <property type="entry name" value="PROTEIN U-RELATED"/>
    <property type="match status" value="1"/>
</dbReference>
<accession>S3TIQ5</accession>
<evidence type="ECO:0000313" key="3">
    <source>
        <dbReference type="EMBL" id="EPG40838.1"/>
    </source>
</evidence>
<dbReference type="GeneID" id="45419028"/>
<evidence type="ECO:0000313" key="4">
    <source>
        <dbReference type="Proteomes" id="UP000014559"/>
    </source>
</evidence>
<dbReference type="HOGENOM" id="CLU_1465257_0_0_6"/>
<proteinExistence type="predicted"/>
<dbReference type="Pfam" id="PF05229">
    <property type="entry name" value="SCPU"/>
    <property type="match status" value="1"/>
</dbReference>
<feature type="signal peptide" evidence="1">
    <location>
        <begin position="1"/>
        <end position="23"/>
    </location>
</feature>
<organism evidence="3 4">
    <name type="scientific">Acinetobacter colistiniresistens</name>
    <dbReference type="NCBI Taxonomy" id="280145"/>
    <lineage>
        <taxon>Bacteria</taxon>
        <taxon>Pseudomonadati</taxon>
        <taxon>Pseudomonadota</taxon>
        <taxon>Gammaproteobacteria</taxon>
        <taxon>Moraxellales</taxon>
        <taxon>Moraxellaceae</taxon>
        <taxon>Acinetobacter</taxon>
    </lineage>
</organism>